<gene>
    <name evidence="2" type="ORF">QTA56_15185</name>
</gene>
<evidence type="ECO:0000313" key="3">
    <source>
        <dbReference type="Proteomes" id="UP001168524"/>
    </source>
</evidence>
<name>A0ABT7WSA4_9GAMM</name>
<feature type="coiled-coil region" evidence="1">
    <location>
        <begin position="273"/>
        <end position="384"/>
    </location>
</feature>
<proteinExistence type="predicted"/>
<dbReference type="Proteomes" id="UP001168524">
    <property type="component" value="Unassembled WGS sequence"/>
</dbReference>
<evidence type="ECO:0000313" key="2">
    <source>
        <dbReference type="EMBL" id="MDN0015565.1"/>
    </source>
</evidence>
<organism evidence="2 3">
    <name type="scientific">Acinetobacter thutiue</name>
    <dbReference type="NCBI Taxonomy" id="2998078"/>
    <lineage>
        <taxon>Bacteria</taxon>
        <taxon>Pseudomonadati</taxon>
        <taxon>Pseudomonadota</taxon>
        <taxon>Gammaproteobacteria</taxon>
        <taxon>Moraxellales</taxon>
        <taxon>Moraxellaceae</taxon>
        <taxon>Acinetobacter</taxon>
    </lineage>
</organism>
<sequence>MGNKKVIVVGHPSCQMSLIEDVLLQFDVKMANPSRREGLSVTEINQLICHGCGIDITNLKYLNNFSFPNVQPIWQSLALDLELANLESPLWGWIDSDVLPLLDFWKNLDENYYFILVYNSPKSILKAISYNEDLNSLISNIENKLEEWCLYNTILLDFFLNNTGKCVLVHEDKIRNLDKCFNFLNNIEHLTENKISRFDNESALIEAEQPTYFQLKEYFIEEFLKDNLKIKNKYEELQSVANLSGGLYECLAYSIKDLYWISLYLENLEAENKNKYYKSLQDIKDQLQELRKEKNKFEGAALWRTNRIKELSDESNILLGENKKLKKENIELAKEKKKIESAAIWRSNRIKELSTENNILLETSKQIQQQSIELAKEKKQLESTAVWRKNHIIEIKKKYDLTSAKNTLLEQEKELLWLQLQNLQEEFEKYLSAIQNDIFSQNQISEISVSQQNQDVKIQKPKLKGAMARVKNELPYRLGQVMILHSHNLKGFIMMPLAVYHEISEFKTLEAQNMPPIEMYEDVLEAEKVKKHLSYRLGKIIEQNIYGETKKNLLKLPFELSREIVSFRLEKRKK</sequence>
<accession>A0ABT7WSA4</accession>
<dbReference type="RefSeq" id="WP_267981833.1">
    <property type="nucleotide sequence ID" value="NZ_JAPQKF010000009.1"/>
</dbReference>
<keyword evidence="1" id="KW-0175">Coiled coil</keyword>
<evidence type="ECO:0000256" key="1">
    <source>
        <dbReference type="SAM" id="Coils"/>
    </source>
</evidence>
<protein>
    <submittedName>
        <fullName evidence="2">Uncharacterized protein</fullName>
    </submittedName>
</protein>
<reference evidence="2" key="1">
    <citation type="submission" date="2023-06" db="EMBL/GenBank/DDBJ databases">
        <title>Two novel species of Acinetobacter isolated from motorbike repairing workshop in Vietnam.</title>
        <authorList>
            <person name="Le N.T.T."/>
        </authorList>
    </citation>
    <scope>NUCLEOTIDE SEQUENCE</scope>
    <source>
        <strain evidence="2">VNH17</strain>
    </source>
</reference>
<keyword evidence="3" id="KW-1185">Reference proteome</keyword>
<comment type="caution">
    <text evidence="2">The sequence shown here is derived from an EMBL/GenBank/DDBJ whole genome shotgun (WGS) entry which is preliminary data.</text>
</comment>
<dbReference type="EMBL" id="JAUDZE010000009">
    <property type="protein sequence ID" value="MDN0015565.1"/>
    <property type="molecule type" value="Genomic_DNA"/>
</dbReference>